<comment type="caution">
    <text evidence="2">The sequence shown here is derived from an EMBL/GenBank/DDBJ whole genome shotgun (WGS) entry which is preliminary data.</text>
</comment>
<evidence type="ECO:0000256" key="1">
    <source>
        <dbReference type="SAM" id="MobiDB-lite"/>
    </source>
</evidence>
<sequence length="397" mass="39536">MVQKSLAPIPATMSARQRSAVTAAALAGAGAATARFLSDAASSVATTAAAFAITGTATVSGLAPLDPNPPPLIPMLPQTAPRSHAAAKAKAAEASALLQAQSEIGERQAVFSRPTPVQAPDLVTPAGMGPKQLALAPTLSRARDLAARDLEASSFFASRNMVRFSRQLRNMANQDGGTAVEIAAAAAGVGAGSGGVAGARRPGRTGLGRRPLALNSSGSAAAPAAADGGPLASSGWGAAASAEGACCPVSSALAAVAGGGCVSVDLGQAGAGTGRPAEAIARSLAEALHSGDREAQERDVTERRVRAVVAGASVAWAAANLTTLANAVGSVDWTFHHDITFGTKTLLDVLFSWGSLGEVARELAEIGVAVGLGMAQRDSALGSHPHSRSVDDSERRP</sequence>
<accession>A0A836C1R9</accession>
<protein>
    <submittedName>
        <fullName evidence="2">Uncharacterized protein</fullName>
    </submittedName>
</protein>
<evidence type="ECO:0000313" key="2">
    <source>
        <dbReference type="EMBL" id="KAG2495819.1"/>
    </source>
</evidence>
<proteinExistence type="predicted"/>
<keyword evidence="3" id="KW-1185">Reference proteome</keyword>
<organism evidence="2 3">
    <name type="scientific">Edaphochlamys debaryana</name>
    <dbReference type="NCBI Taxonomy" id="47281"/>
    <lineage>
        <taxon>Eukaryota</taxon>
        <taxon>Viridiplantae</taxon>
        <taxon>Chlorophyta</taxon>
        <taxon>core chlorophytes</taxon>
        <taxon>Chlorophyceae</taxon>
        <taxon>CS clade</taxon>
        <taxon>Chlamydomonadales</taxon>
        <taxon>Chlamydomonadales incertae sedis</taxon>
        <taxon>Edaphochlamys</taxon>
    </lineage>
</organism>
<name>A0A836C1R9_9CHLO</name>
<gene>
    <name evidence="2" type="ORF">HYH03_006059</name>
</gene>
<evidence type="ECO:0000313" key="3">
    <source>
        <dbReference type="Proteomes" id="UP000612055"/>
    </source>
</evidence>
<feature type="region of interest" description="Disordered" evidence="1">
    <location>
        <begin position="192"/>
        <end position="214"/>
    </location>
</feature>
<dbReference type="OrthoDB" id="562644at2759"/>
<dbReference type="AlphaFoldDB" id="A0A836C1R9"/>
<dbReference type="Proteomes" id="UP000612055">
    <property type="component" value="Unassembled WGS sequence"/>
</dbReference>
<reference evidence="2" key="1">
    <citation type="journal article" date="2020" name="bioRxiv">
        <title>Comparative genomics of Chlamydomonas.</title>
        <authorList>
            <person name="Craig R.J."/>
            <person name="Hasan A.R."/>
            <person name="Ness R.W."/>
            <person name="Keightley P.D."/>
        </authorList>
    </citation>
    <scope>NUCLEOTIDE SEQUENCE</scope>
    <source>
        <strain evidence="2">CCAP 11/70</strain>
    </source>
</reference>
<dbReference type="EMBL" id="JAEHOE010000022">
    <property type="protein sequence ID" value="KAG2495819.1"/>
    <property type="molecule type" value="Genomic_DNA"/>
</dbReference>